<dbReference type="Proteomes" id="UP001642540">
    <property type="component" value="Unassembled WGS sequence"/>
</dbReference>
<evidence type="ECO:0008006" key="3">
    <source>
        <dbReference type="Google" id="ProtNLM"/>
    </source>
</evidence>
<evidence type="ECO:0000313" key="1">
    <source>
        <dbReference type="EMBL" id="CAL8111394.1"/>
    </source>
</evidence>
<reference evidence="1 2" key="1">
    <citation type="submission" date="2024-08" db="EMBL/GenBank/DDBJ databases">
        <authorList>
            <person name="Cucini C."/>
            <person name="Frati F."/>
        </authorList>
    </citation>
    <scope>NUCLEOTIDE SEQUENCE [LARGE SCALE GENOMIC DNA]</scope>
</reference>
<name>A0ABP1QVV1_9HEXA</name>
<comment type="caution">
    <text evidence="1">The sequence shown here is derived from an EMBL/GenBank/DDBJ whole genome shotgun (WGS) entry which is preliminary data.</text>
</comment>
<protein>
    <recommendedName>
        <fullName evidence="3">Nucleic-acid-binding protein from mobile element jockey</fullName>
    </recommendedName>
</protein>
<evidence type="ECO:0000313" key="2">
    <source>
        <dbReference type="Proteomes" id="UP001642540"/>
    </source>
</evidence>
<dbReference type="EMBL" id="CAXLJM020000046">
    <property type="protein sequence ID" value="CAL8111394.1"/>
    <property type="molecule type" value="Genomic_DNA"/>
</dbReference>
<keyword evidence="2" id="KW-1185">Reference proteome</keyword>
<dbReference type="CDD" id="cd00590">
    <property type="entry name" value="RRM_SF"/>
    <property type="match status" value="1"/>
</dbReference>
<gene>
    <name evidence="1" type="ORF">ODALV1_LOCUS14996</name>
</gene>
<organism evidence="1 2">
    <name type="scientific">Orchesella dallaii</name>
    <dbReference type="NCBI Taxonomy" id="48710"/>
    <lineage>
        <taxon>Eukaryota</taxon>
        <taxon>Metazoa</taxon>
        <taxon>Ecdysozoa</taxon>
        <taxon>Arthropoda</taxon>
        <taxon>Hexapoda</taxon>
        <taxon>Collembola</taxon>
        <taxon>Entomobryomorpha</taxon>
        <taxon>Entomobryoidea</taxon>
        <taxon>Orchesellidae</taxon>
        <taxon>Orchesellinae</taxon>
        <taxon>Orchesella</taxon>
    </lineage>
</organism>
<proteinExistence type="predicted"/>
<accession>A0ABP1QVV1</accession>
<sequence length="510" mass="57126">MPKEVVEGSTPIKPKWNSSVISMSSNASLNFGEAETSFTKSCLDGSKLGDIEEDVLMPDAEISCMSLDDNERSGSSSMLEKSRVSGDSGISSLGVEHLHHEVVTTPTRDYPAVLPDFKYKISIYSKVSGCRMTNLTDYWIVKQVRVAILQRLADGDPVKTLSYKFGYEKMANGGLQIISDSQQLIEMLGKLGYFAGIPCKMTFPDTPRVVGFIKGLPTDLEPSDLKDEIRKTYPEVYSVRYVTEKSRGFAHGMQRPCAFISFNLRFLPKSVKIFEETFELQVPNPMQCTRCCRYGHQGKQCRAQARCSFCGGTHQRQLCTAKVPSCINCQGVHTATSHDCIIWQQGKLMNELRYRGGMSAEEAISIASSGKISQKKHNFTQADFFENQDSFFFGRDNVLRDDGIEEHESKSAQASPKGRVSSVHPRTYRTFPFLDLMTDFFLKAKNPGCNINSSILMPGYDELGFPVNRKSKKNAAVAQHFKETVMAMADDSSFQYGFTNINRFERMDIP</sequence>